<dbReference type="SMART" id="SM00382">
    <property type="entry name" value="AAA"/>
    <property type="match status" value="1"/>
</dbReference>
<protein>
    <recommendedName>
        <fullName evidence="3">Nif-specific regulatory protein</fullName>
    </recommendedName>
</protein>
<proteinExistence type="predicted"/>
<dbReference type="Gene3D" id="1.10.10.60">
    <property type="entry name" value="Homeodomain-like"/>
    <property type="match status" value="1"/>
</dbReference>
<dbReference type="PANTHER" id="PTHR32071">
    <property type="entry name" value="TRANSCRIPTIONAL REGULATORY PROTEIN"/>
    <property type="match status" value="1"/>
</dbReference>
<evidence type="ECO:0000256" key="7">
    <source>
        <dbReference type="ARBA" id="ARBA00023015"/>
    </source>
</evidence>
<dbReference type="InterPro" id="IPR002197">
    <property type="entry name" value="HTH_Fis"/>
</dbReference>
<keyword evidence="7" id="KW-0805">Transcription regulation</keyword>
<dbReference type="SUPFAM" id="SSF46689">
    <property type="entry name" value="Homeodomain-like"/>
    <property type="match status" value="1"/>
</dbReference>
<keyword evidence="9" id="KW-0010">Activator</keyword>
<dbReference type="InterPro" id="IPR025944">
    <property type="entry name" value="Sigma_54_int_dom_CS"/>
</dbReference>
<evidence type="ECO:0000313" key="12">
    <source>
        <dbReference type="EMBL" id="CUH59921.1"/>
    </source>
</evidence>
<dbReference type="InterPro" id="IPR002078">
    <property type="entry name" value="Sigma_54_int"/>
</dbReference>
<dbReference type="InterPro" id="IPR027417">
    <property type="entry name" value="P-loop_NTPase"/>
</dbReference>
<evidence type="ECO:0000256" key="4">
    <source>
        <dbReference type="ARBA" id="ARBA00022741"/>
    </source>
</evidence>
<dbReference type="GO" id="GO:0006355">
    <property type="term" value="P:regulation of DNA-templated transcription"/>
    <property type="evidence" value="ECO:0007669"/>
    <property type="project" value="InterPro"/>
</dbReference>
<dbReference type="PROSITE" id="PS00676">
    <property type="entry name" value="SIGMA54_INTERACT_2"/>
    <property type="match status" value="1"/>
</dbReference>
<evidence type="ECO:0000313" key="13">
    <source>
        <dbReference type="Proteomes" id="UP000051298"/>
    </source>
</evidence>
<evidence type="ECO:0000256" key="1">
    <source>
        <dbReference type="ARBA" id="ARBA00002167"/>
    </source>
</evidence>
<dbReference type="Proteomes" id="UP000051298">
    <property type="component" value="Unassembled WGS sequence"/>
</dbReference>
<dbReference type="Pfam" id="PF25601">
    <property type="entry name" value="AAA_lid_14"/>
    <property type="match status" value="1"/>
</dbReference>
<dbReference type="Gene3D" id="1.10.8.60">
    <property type="match status" value="1"/>
</dbReference>
<accession>A0A0P1EXU4</accession>
<comment type="subunit">
    <text evidence="2">Interacts with sigma-54.</text>
</comment>
<dbReference type="PANTHER" id="PTHR32071:SF117">
    <property type="entry name" value="PTS-DEPENDENT DIHYDROXYACETONE KINASE OPERON REGULATORY PROTEIN-RELATED"/>
    <property type="match status" value="1"/>
</dbReference>
<dbReference type="InterPro" id="IPR025943">
    <property type="entry name" value="Sigma_54_int_dom_ATP-bd_2"/>
</dbReference>
<dbReference type="Gene3D" id="3.40.50.300">
    <property type="entry name" value="P-loop containing nucleotide triphosphate hydrolases"/>
    <property type="match status" value="1"/>
</dbReference>
<dbReference type="InterPro" id="IPR058031">
    <property type="entry name" value="AAA_lid_NorR"/>
</dbReference>
<dbReference type="AlphaFoldDB" id="A0A0P1EXU4"/>
<dbReference type="InterPro" id="IPR009057">
    <property type="entry name" value="Homeodomain-like_sf"/>
</dbReference>
<dbReference type="STRING" id="266809.PM03_09570"/>
<keyword evidence="6" id="KW-0902">Two-component regulatory system</keyword>
<dbReference type="GO" id="GO:0005524">
    <property type="term" value="F:ATP binding"/>
    <property type="evidence" value="ECO:0007669"/>
    <property type="project" value="UniProtKB-KW"/>
</dbReference>
<sequence length="371" mass="40805">MSPSINGRYQDNLIVGRSPAIAGMLADIQNAAPYNVNILTSGPTGAGKELVAQTVHAKSKRNGALVSVNCAAIPRDLLEAELFGHEKGAFTGAASRRVGRFEEADGGTLFLDEIGDMPLDLQTKLLRVLETRAISRIGSNKETAVDFRLVCATHQDLKAKTARGLFRGDLMFRLSVIEIRVPPLKDRLSDIPELLSKMAEQMENDGTGLIAPEMTQAGLDELMRYDWPGNVRELKNFFQRAAVLSRGEPIDNAWVRRLLFGEIKLVDEQEQIWNAIQVLPRSEQVSSCDLMSEATDGLSVSRDAIRAFLENKAVFSVKDHLASQEKDTIEIALDLADNNVSRAAQHLDLKRTTLTAKMRKYGIGCDASVDD</sequence>
<dbReference type="PROSITE" id="PS00688">
    <property type="entry name" value="SIGMA54_INTERACT_3"/>
    <property type="match status" value="1"/>
</dbReference>
<dbReference type="GO" id="GO:0043565">
    <property type="term" value="F:sequence-specific DNA binding"/>
    <property type="evidence" value="ECO:0007669"/>
    <property type="project" value="InterPro"/>
</dbReference>
<dbReference type="GO" id="GO:0000160">
    <property type="term" value="P:phosphorelay signal transduction system"/>
    <property type="evidence" value="ECO:0007669"/>
    <property type="project" value="UniProtKB-KW"/>
</dbReference>
<feature type="domain" description="Sigma-54 factor interaction" evidence="11">
    <location>
        <begin position="14"/>
        <end position="243"/>
    </location>
</feature>
<dbReference type="eggNOG" id="COG2204">
    <property type="taxonomic scope" value="Bacteria"/>
</dbReference>
<evidence type="ECO:0000256" key="5">
    <source>
        <dbReference type="ARBA" id="ARBA00022840"/>
    </source>
</evidence>
<keyword evidence="8" id="KW-0238">DNA-binding</keyword>
<evidence type="ECO:0000259" key="11">
    <source>
        <dbReference type="PROSITE" id="PS50045"/>
    </source>
</evidence>
<dbReference type="PROSITE" id="PS50045">
    <property type="entry name" value="SIGMA54_INTERACT_4"/>
    <property type="match status" value="1"/>
</dbReference>
<dbReference type="CDD" id="cd00009">
    <property type="entry name" value="AAA"/>
    <property type="match status" value="1"/>
</dbReference>
<evidence type="ECO:0000256" key="3">
    <source>
        <dbReference type="ARBA" id="ARBA00015308"/>
    </source>
</evidence>
<dbReference type="Pfam" id="PF02954">
    <property type="entry name" value="HTH_8"/>
    <property type="match status" value="1"/>
</dbReference>
<dbReference type="EMBL" id="CYRX01000011">
    <property type="protein sequence ID" value="CUH59921.1"/>
    <property type="molecule type" value="Genomic_DNA"/>
</dbReference>
<reference evidence="12 13" key="1">
    <citation type="submission" date="2015-09" db="EMBL/GenBank/DDBJ databases">
        <authorList>
            <consortium name="Swine Surveillance"/>
        </authorList>
    </citation>
    <scope>NUCLEOTIDE SEQUENCE [LARGE SCALE GENOMIC DNA]</scope>
    <source>
        <strain evidence="12 13">CECT 5294</strain>
    </source>
</reference>
<evidence type="ECO:0000256" key="9">
    <source>
        <dbReference type="ARBA" id="ARBA00023159"/>
    </source>
</evidence>
<comment type="function">
    <text evidence="1">Required for activation of most nif operons, which are directly involved in nitrogen fixation.</text>
</comment>
<keyword evidence="10" id="KW-0804">Transcription</keyword>
<evidence type="ECO:0000256" key="8">
    <source>
        <dbReference type="ARBA" id="ARBA00023125"/>
    </source>
</evidence>
<name>A0A0P1EXU4_9RHOB</name>
<organism evidence="12 13">
    <name type="scientific">Thalassobacter stenotrophicus</name>
    <dbReference type="NCBI Taxonomy" id="266809"/>
    <lineage>
        <taxon>Bacteria</taxon>
        <taxon>Pseudomonadati</taxon>
        <taxon>Pseudomonadota</taxon>
        <taxon>Alphaproteobacteria</taxon>
        <taxon>Rhodobacterales</taxon>
        <taxon>Roseobacteraceae</taxon>
        <taxon>Thalassobacter</taxon>
    </lineage>
</organism>
<dbReference type="SUPFAM" id="SSF52540">
    <property type="entry name" value="P-loop containing nucleoside triphosphate hydrolases"/>
    <property type="match status" value="1"/>
</dbReference>
<evidence type="ECO:0000256" key="6">
    <source>
        <dbReference type="ARBA" id="ARBA00023012"/>
    </source>
</evidence>
<evidence type="ECO:0000256" key="10">
    <source>
        <dbReference type="ARBA" id="ARBA00023163"/>
    </source>
</evidence>
<dbReference type="FunFam" id="3.40.50.300:FF:000006">
    <property type="entry name" value="DNA-binding transcriptional regulator NtrC"/>
    <property type="match status" value="1"/>
</dbReference>
<dbReference type="PRINTS" id="PR01590">
    <property type="entry name" value="HTHFIS"/>
</dbReference>
<gene>
    <name evidence="12" type="primary">zraR</name>
    <name evidence="12" type="ORF">THS5294_01210</name>
</gene>
<dbReference type="InterPro" id="IPR003593">
    <property type="entry name" value="AAA+_ATPase"/>
</dbReference>
<keyword evidence="5" id="KW-0067">ATP-binding</keyword>
<dbReference type="Pfam" id="PF00158">
    <property type="entry name" value="Sigma54_activat"/>
    <property type="match status" value="1"/>
</dbReference>
<evidence type="ECO:0000256" key="2">
    <source>
        <dbReference type="ARBA" id="ARBA00011135"/>
    </source>
</evidence>
<keyword evidence="4" id="KW-0547">Nucleotide-binding</keyword>